<dbReference type="InParanoid" id="A0A132B8W0"/>
<dbReference type="KEGG" id="psco:LY89DRAFT_676729"/>
<evidence type="ECO:0000313" key="3">
    <source>
        <dbReference type="Proteomes" id="UP000070700"/>
    </source>
</evidence>
<dbReference type="GeneID" id="28823343"/>
<dbReference type="Proteomes" id="UP000070700">
    <property type="component" value="Unassembled WGS sequence"/>
</dbReference>
<organism evidence="2 3">
    <name type="scientific">Mollisia scopiformis</name>
    <name type="common">Conifer needle endophyte fungus</name>
    <name type="synonym">Phialocephala scopiformis</name>
    <dbReference type="NCBI Taxonomy" id="149040"/>
    <lineage>
        <taxon>Eukaryota</taxon>
        <taxon>Fungi</taxon>
        <taxon>Dikarya</taxon>
        <taxon>Ascomycota</taxon>
        <taxon>Pezizomycotina</taxon>
        <taxon>Leotiomycetes</taxon>
        <taxon>Helotiales</taxon>
        <taxon>Mollisiaceae</taxon>
        <taxon>Mollisia</taxon>
    </lineage>
</organism>
<reference evidence="2 3" key="1">
    <citation type="submission" date="2015-10" db="EMBL/GenBank/DDBJ databases">
        <title>Full genome of DAOMC 229536 Phialocephala scopiformis, a fungal endophyte of spruce producing the potent anti-insectan compound rugulosin.</title>
        <authorList>
            <consortium name="DOE Joint Genome Institute"/>
            <person name="Walker A.K."/>
            <person name="Frasz S.L."/>
            <person name="Seifert K.A."/>
            <person name="Miller J.D."/>
            <person name="Mondo S.J."/>
            <person name="Labutti K."/>
            <person name="Lipzen A."/>
            <person name="Dockter R."/>
            <person name="Kennedy M."/>
            <person name="Grigoriev I.V."/>
            <person name="Spatafora J.W."/>
        </authorList>
    </citation>
    <scope>NUCLEOTIDE SEQUENCE [LARGE SCALE GENOMIC DNA]</scope>
    <source>
        <strain evidence="2 3">CBS 120377</strain>
    </source>
</reference>
<dbReference type="RefSeq" id="XP_018063191.1">
    <property type="nucleotide sequence ID" value="XM_018213617.1"/>
</dbReference>
<name>A0A132B8W0_MOLSC</name>
<sequence>MAVLQRAQVSSIMKARMRARSRKLTTRQRSMDDFGLQFSTWINTHANGKADQCGRSRFMEEKPQLAKVIQRTKRNDTTELPERQQGNTPTSSPKLDIVYLSTDLCPGGDHYSRSVITGSTAAERIIQCTSNLQASWSWLSIENVTMPGRYTNYVLEVVSTSLRSPPEEQGEKEQTKTQYLRTEVPYQNRKCNHPSVHFQITSANLPTSDHHGRRVIYSVYTDMIADGEHISEMHDPSISKPP</sequence>
<dbReference type="AlphaFoldDB" id="A0A132B8W0"/>
<protein>
    <submittedName>
        <fullName evidence="2">Uncharacterized protein</fullName>
    </submittedName>
</protein>
<dbReference type="EMBL" id="KQ947434">
    <property type="protein sequence ID" value="KUJ08836.1"/>
    <property type="molecule type" value="Genomic_DNA"/>
</dbReference>
<keyword evidence="3" id="KW-1185">Reference proteome</keyword>
<feature type="compositionally biased region" description="Polar residues" evidence="1">
    <location>
        <begin position="84"/>
        <end position="93"/>
    </location>
</feature>
<accession>A0A132B8W0</accession>
<feature type="compositionally biased region" description="Basic and acidic residues" evidence="1">
    <location>
        <begin position="73"/>
        <end position="82"/>
    </location>
</feature>
<feature type="region of interest" description="Disordered" evidence="1">
    <location>
        <begin position="70"/>
        <end position="94"/>
    </location>
</feature>
<evidence type="ECO:0000256" key="1">
    <source>
        <dbReference type="SAM" id="MobiDB-lite"/>
    </source>
</evidence>
<gene>
    <name evidence="2" type="ORF">LY89DRAFT_676729</name>
</gene>
<proteinExistence type="predicted"/>
<evidence type="ECO:0000313" key="2">
    <source>
        <dbReference type="EMBL" id="KUJ08836.1"/>
    </source>
</evidence>